<dbReference type="InterPro" id="IPR011990">
    <property type="entry name" value="TPR-like_helical_dom_sf"/>
</dbReference>
<name>A0A918PT04_9ACTN</name>
<proteinExistence type="predicted"/>
<dbReference type="PANTHER" id="PTHR12558">
    <property type="entry name" value="CELL DIVISION CYCLE 16,23,27"/>
    <property type="match status" value="1"/>
</dbReference>
<evidence type="ECO:0000313" key="2">
    <source>
        <dbReference type="Proteomes" id="UP000622166"/>
    </source>
</evidence>
<sequence>MGRRALIGAVAGCAVAGGALTLLPDGDRKAAGPAAGPEARARAAAAGGMPAALPDLAALIADLEPYLRDRPSDGRSWAVLGAAYAERGRRTGGLADYPRAEQALRTSLRVRPRANAEACGGMAALAVARRDFRAARRWAEEAVRLAPRQWTAYPPLIDACDGLGDHRAARRAVDRLLGLRTGSAAALSAARVYGDRRRYEDAAAALSDAAARAEHPAERAVHLLLAGELAWERGERARALRCCTAALDADPGAHAALAARARALAALGRAGDAARAYRAALRRYAAPRYAVELGELYESRGRRDAAAEQYRAARASVAREAAAGVNGALLLGLLEADHGDPERAVRRLRAEWGRQPGLAVADALGWALHRAGRDEEALTYATRATDRTRGGEVRGAPYLFHRGAIEDALGLDGPARRHLTEALRVNPYFSPLHVPQARAVLARLGEPAEEGPA</sequence>
<accession>A0A918PT04</accession>
<keyword evidence="2" id="KW-1185">Reference proteome</keyword>
<reference evidence="1" key="2">
    <citation type="submission" date="2020-09" db="EMBL/GenBank/DDBJ databases">
        <authorList>
            <person name="Sun Q."/>
            <person name="Ohkuma M."/>
        </authorList>
    </citation>
    <scope>NUCLEOTIDE SEQUENCE</scope>
    <source>
        <strain evidence="1">JCM 4815</strain>
    </source>
</reference>
<comment type="caution">
    <text evidence="1">The sequence shown here is derived from an EMBL/GenBank/DDBJ whole genome shotgun (WGS) entry which is preliminary data.</text>
</comment>
<evidence type="ECO:0008006" key="3">
    <source>
        <dbReference type="Google" id="ProtNLM"/>
    </source>
</evidence>
<dbReference type="SUPFAM" id="SSF48452">
    <property type="entry name" value="TPR-like"/>
    <property type="match status" value="2"/>
</dbReference>
<protein>
    <recommendedName>
        <fullName evidence="3">Tetratricopeptide repeat protein</fullName>
    </recommendedName>
</protein>
<dbReference type="Proteomes" id="UP000622166">
    <property type="component" value="Unassembled WGS sequence"/>
</dbReference>
<organism evidence="1 2">
    <name type="scientific">Streptomyces poonensis</name>
    <dbReference type="NCBI Taxonomy" id="68255"/>
    <lineage>
        <taxon>Bacteria</taxon>
        <taxon>Bacillati</taxon>
        <taxon>Actinomycetota</taxon>
        <taxon>Actinomycetes</taxon>
        <taxon>Kitasatosporales</taxon>
        <taxon>Streptomycetaceae</taxon>
        <taxon>Streptomyces</taxon>
    </lineage>
</organism>
<dbReference type="Gene3D" id="1.25.40.10">
    <property type="entry name" value="Tetratricopeptide repeat domain"/>
    <property type="match status" value="3"/>
</dbReference>
<reference evidence="1" key="1">
    <citation type="journal article" date="2014" name="Int. J. Syst. Evol. Microbiol.">
        <title>Complete genome sequence of Corynebacterium casei LMG S-19264T (=DSM 44701T), isolated from a smear-ripened cheese.</title>
        <authorList>
            <consortium name="US DOE Joint Genome Institute (JGI-PGF)"/>
            <person name="Walter F."/>
            <person name="Albersmeier A."/>
            <person name="Kalinowski J."/>
            <person name="Ruckert C."/>
        </authorList>
    </citation>
    <scope>NUCLEOTIDE SEQUENCE</scope>
    <source>
        <strain evidence="1">JCM 4815</strain>
    </source>
</reference>
<evidence type="ECO:0000313" key="1">
    <source>
        <dbReference type="EMBL" id="GGZ22252.1"/>
    </source>
</evidence>
<dbReference type="Pfam" id="PF13432">
    <property type="entry name" value="TPR_16"/>
    <property type="match status" value="2"/>
</dbReference>
<dbReference type="EMBL" id="BMVW01000010">
    <property type="protein sequence ID" value="GGZ22252.1"/>
    <property type="molecule type" value="Genomic_DNA"/>
</dbReference>
<dbReference type="SMART" id="SM00028">
    <property type="entry name" value="TPR"/>
    <property type="match status" value="6"/>
</dbReference>
<dbReference type="InterPro" id="IPR019734">
    <property type="entry name" value="TPR_rpt"/>
</dbReference>
<dbReference type="AlphaFoldDB" id="A0A918PT04"/>
<gene>
    <name evidence="1" type="ORF">GCM10010365_48060</name>
</gene>
<dbReference type="PANTHER" id="PTHR12558:SF13">
    <property type="entry name" value="CELL DIVISION CYCLE PROTEIN 27 HOMOLOG"/>
    <property type="match status" value="1"/>
</dbReference>